<evidence type="ECO:0000256" key="5">
    <source>
        <dbReference type="SAM" id="MobiDB-lite"/>
    </source>
</evidence>
<feature type="region of interest" description="Disordered" evidence="5">
    <location>
        <begin position="1"/>
        <end position="62"/>
    </location>
</feature>
<proteinExistence type="predicted"/>
<evidence type="ECO:0000313" key="8">
    <source>
        <dbReference type="EMBL" id="KAJ2847574.1"/>
    </source>
</evidence>
<keyword evidence="3 6" id="KW-1133">Transmembrane helix</keyword>
<comment type="subcellular location">
    <subcellularLocation>
        <location evidence="1">Membrane</location>
        <topology evidence="1">Multi-pass membrane protein</topology>
    </subcellularLocation>
</comment>
<dbReference type="InterPro" id="IPR013717">
    <property type="entry name" value="PIG-P"/>
</dbReference>
<organism evidence="8 9">
    <name type="scientific">Coemansia brasiliensis</name>
    <dbReference type="NCBI Taxonomy" id="2650707"/>
    <lineage>
        <taxon>Eukaryota</taxon>
        <taxon>Fungi</taxon>
        <taxon>Fungi incertae sedis</taxon>
        <taxon>Zoopagomycota</taxon>
        <taxon>Kickxellomycotina</taxon>
        <taxon>Kickxellomycetes</taxon>
        <taxon>Kickxellales</taxon>
        <taxon>Kickxellaceae</taxon>
        <taxon>Coemansia</taxon>
    </lineage>
</organism>
<dbReference type="AlphaFoldDB" id="A0A9W8I758"/>
<evidence type="ECO:0000256" key="2">
    <source>
        <dbReference type="ARBA" id="ARBA00022692"/>
    </source>
</evidence>
<feature type="transmembrane region" description="Helical" evidence="6">
    <location>
        <begin position="108"/>
        <end position="127"/>
    </location>
</feature>
<keyword evidence="2 6" id="KW-0812">Transmembrane</keyword>
<dbReference type="PANTHER" id="PTHR46346">
    <property type="entry name" value="PHOSPHATIDYLINOSITOL N-ACETYLGLUCOSAMINYLTRANSFERASE SUBUNIT P"/>
    <property type="match status" value="1"/>
</dbReference>
<keyword evidence="9" id="KW-1185">Reference proteome</keyword>
<dbReference type="Proteomes" id="UP001139887">
    <property type="component" value="Unassembled WGS sequence"/>
</dbReference>
<dbReference type="GO" id="GO:0005783">
    <property type="term" value="C:endoplasmic reticulum"/>
    <property type="evidence" value="ECO:0007669"/>
    <property type="project" value="TreeGrafter"/>
</dbReference>
<evidence type="ECO:0000256" key="6">
    <source>
        <dbReference type="SAM" id="Phobius"/>
    </source>
</evidence>
<evidence type="ECO:0000256" key="4">
    <source>
        <dbReference type="ARBA" id="ARBA00023136"/>
    </source>
</evidence>
<dbReference type="EMBL" id="JANBUW010000293">
    <property type="protein sequence ID" value="KAJ2847574.1"/>
    <property type="molecule type" value="Genomic_DNA"/>
</dbReference>
<comment type="caution">
    <text evidence="8">The sequence shown here is derived from an EMBL/GenBank/DDBJ whole genome shotgun (WGS) entry which is preliminary data.</text>
</comment>
<accession>A0A9W8I758</accession>
<sequence>MYASFRQAQEARQRRRRSNATLPEHTDSDGAPTTLVDDSHNSTVSNHTSSSPGTTAERSQRPASMATMSSLLSLQNDPESSGMFDTISSLPSSDADDATAPSTPTFEYYGFVVYLVSLAAFILYLLWAYLPDEALEAVGITYYPDRYWAVALPAWWLMAVGFICVFNIALNMYNTPLLSSPDNITDPYSNLPKDMADVKSFYYEKTGGIPPVCDIPISLVNECLHSPLDSDFCI</sequence>
<feature type="transmembrane region" description="Helical" evidence="6">
    <location>
        <begin position="147"/>
        <end position="170"/>
    </location>
</feature>
<protein>
    <recommendedName>
        <fullName evidence="7">PIG-P domain-containing protein</fullName>
    </recommendedName>
</protein>
<feature type="compositionally biased region" description="Low complexity" evidence="5">
    <location>
        <begin position="1"/>
        <end position="10"/>
    </location>
</feature>
<evidence type="ECO:0000259" key="7">
    <source>
        <dbReference type="Pfam" id="PF08510"/>
    </source>
</evidence>
<dbReference type="PANTHER" id="PTHR46346:SF1">
    <property type="entry name" value="PHOSPHATIDYLINOSITOL N-ACETYLGLUCOSAMINYLTRANSFERASE SUBUNIT P"/>
    <property type="match status" value="1"/>
</dbReference>
<dbReference type="OrthoDB" id="690928at2759"/>
<dbReference type="GO" id="GO:0016020">
    <property type="term" value="C:membrane"/>
    <property type="evidence" value="ECO:0007669"/>
    <property type="project" value="UniProtKB-SubCell"/>
</dbReference>
<name>A0A9W8I758_9FUNG</name>
<dbReference type="Pfam" id="PF08510">
    <property type="entry name" value="PIG-P"/>
    <property type="match status" value="1"/>
</dbReference>
<reference evidence="8" key="1">
    <citation type="submission" date="2022-07" db="EMBL/GenBank/DDBJ databases">
        <title>Phylogenomic reconstructions and comparative analyses of Kickxellomycotina fungi.</title>
        <authorList>
            <person name="Reynolds N.K."/>
            <person name="Stajich J.E."/>
            <person name="Barry K."/>
            <person name="Grigoriev I.V."/>
            <person name="Crous P."/>
            <person name="Smith M.E."/>
        </authorList>
    </citation>
    <scope>NUCLEOTIDE SEQUENCE</scope>
    <source>
        <strain evidence="8">NRRL 1566</strain>
    </source>
</reference>
<dbReference type="InterPro" id="IPR052263">
    <property type="entry name" value="GPI_Anchor_Biosynth"/>
</dbReference>
<dbReference type="GO" id="GO:0006506">
    <property type="term" value="P:GPI anchor biosynthetic process"/>
    <property type="evidence" value="ECO:0007669"/>
    <property type="project" value="TreeGrafter"/>
</dbReference>
<feature type="compositionally biased region" description="Low complexity" evidence="5">
    <location>
        <begin position="41"/>
        <end position="51"/>
    </location>
</feature>
<keyword evidence="4 6" id="KW-0472">Membrane</keyword>
<evidence type="ECO:0000256" key="1">
    <source>
        <dbReference type="ARBA" id="ARBA00004141"/>
    </source>
</evidence>
<feature type="region of interest" description="Disordered" evidence="5">
    <location>
        <begin position="78"/>
        <end position="98"/>
    </location>
</feature>
<evidence type="ECO:0000313" key="9">
    <source>
        <dbReference type="Proteomes" id="UP001139887"/>
    </source>
</evidence>
<feature type="domain" description="PIG-P" evidence="7">
    <location>
        <begin position="107"/>
        <end position="224"/>
    </location>
</feature>
<gene>
    <name evidence="8" type="ORF">IWW36_003791</name>
</gene>
<evidence type="ECO:0000256" key="3">
    <source>
        <dbReference type="ARBA" id="ARBA00022989"/>
    </source>
</evidence>